<keyword evidence="3" id="KW-1185">Reference proteome</keyword>
<evidence type="ECO:0000313" key="3">
    <source>
        <dbReference type="Proteomes" id="UP001187192"/>
    </source>
</evidence>
<dbReference type="EMBL" id="BTGU01000019">
    <property type="protein sequence ID" value="GMN45098.1"/>
    <property type="molecule type" value="Genomic_DNA"/>
</dbReference>
<accession>A0AA88D3W1</accession>
<gene>
    <name evidence="2" type="ORF">TIFTF001_014288</name>
</gene>
<feature type="region of interest" description="Disordered" evidence="1">
    <location>
        <begin position="1"/>
        <end position="22"/>
    </location>
</feature>
<evidence type="ECO:0000256" key="1">
    <source>
        <dbReference type="SAM" id="MobiDB-lite"/>
    </source>
</evidence>
<dbReference type="AlphaFoldDB" id="A0AA88D3W1"/>
<name>A0AA88D3W1_FICCA</name>
<proteinExistence type="predicted"/>
<comment type="caution">
    <text evidence="2">The sequence shown here is derived from an EMBL/GenBank/DDBJ whole genome shotgun (WGS) entry which is preliminary data.</text>
</comment>
<reference evidence="2" key="1">
    <citation type="submission" date="2023-07" db="EMBL/GenBank/DDBJ databases">
        <title>draft genome sequence of fig (Ficus carica).</title>
        <authorList>
            <person name="Takahashi T."/>
            <person name="Nishimura K."/>
        </authorList>
    </citation>
    <scope>NUCLEOTIDE SEQUENCE</scope>
</reference>
<organism evidence="2 3">
    <name type="scientific">Ficus carica</name>
    <name type="common">Common fig</name>
    <dbReference type="NCBI Taxonomy" id="3494"/>
    <lineage>
        <taxon>Eukaryota</taxon>
        <taxon>Viridiplantae</taxon>
        <taxon>Streptophyta</taxon>
        <taxon>Embryophyta</taxon>
        <taxon>Tracheophyta</taxon>
        <taxon>Spermatophyta</taxon>
        <taxon>Magnoliopsida</taxon>
        <taxon>eudicotyledons</taxon>
        <taxon>Gunneridae</taxon>
        <taxon>Pentapetalae</taxon>
        <taxon>rosids</taxon>
        <taxon>fabids</taxon>
        <taxon>Rosales</taxon>
        <taxon>Moraceae</taxon>
        <taxon>Ficeae</taxon>
        <taxon>Ficus</taxon>
    </lineage>
</organism>
<sequence>MLSANIIEKGEEKGAEPAPPVSSIHEINAERAELDAMKTTSPDIGSVVDIGVQAAMEFLTADKVIVSHEDTENNMNQVNLYVKIESASYVDNHSHFPEGEEMRDPGIQTKDEKVEEEIILEQDFIKVTELGNDESGDVRTRLLRLGQLPARRMTDVGSPSTAPTKQPNPLPPGLADEPPQETLEEFRKWIKK</sequence>
<evidence type="ECO:0000313" key="2">
    <source>
        <dbReference type="EMBL" id="GMN45098.1"/>
    </source>
</evidence>
<dbReference type="Proteomes" id="UP001187192">
    <property type="component" value="Unassembled WGS sequence"/>
</dbReference>
<feature type="region of interest" description="Disordered" evidence="1">
    <location>
        <begin position="148"/>
        <end position="192"/>
    </location>
</feature>
<protein>
    <submittedName>
        <fullName evidence="2">Uncharacterized protein</fullName>
    </submittedName>
</protein>